<proteinExistence type="predicted"/>
<keyword evidence="1" id="KW-0812">Transmembrane</keyword>
<dbReference type="AlphaFoldDB" id="A0A6N4URN3"/>
<keyword evidence="3" id="KW-1185">Reference proteome</keyword>
<dbReference type="Proteomes" id="UP000466906">
    <property type="component" value="Chromosome"/>
</dbReference>
<protein>
    <submittedName>
        <fullName evidence="2">Uncharacterized protein</fullName>
    </submittedName>
</protein>
<keyword evidence="1" id="KW-1133">Transmembrane helix</keyword>
<name>A0A6N4URN3_9MYCO</name>
<gene>
    <name evidence="2" type="ORF">MALV_14490</name>
</gene>
<dbReference type="EMBL" id="AP022565">
    <property type="protein sequence ID" value="BBX26324.1"/>
    <property type="molecule type" value="Genomic_DNA"/>
</dbReference>
<dbReference type="RefSeq" id="WP_163662397.1">
    <property type="nucleotide sequence ID" value="NZ_AP022565.1"/>
</dbReference>
<keyword evidence="1" id="KW-0472">Membrane</keyword>
<sequence>MADWFSTHRNIAVILALLIAAVVGVVVWAWTAPSSSDDLAMGDYGPAKQREWAERLTTGLNTHDVNKVPLLRANGVLSVEQGQTIATVMPAPGCGYRLVSVEDRGEQGSQLVPGLSTESSTYRFDMTVEERCPDKQPRNRTIGVVAIAEMSYWEPFYFVPQP</sequence>
<evidence type="ECO:0000313" key="3">
    <source>
        <dbReference type="Proteomes" id="UP000466906"/>
    </source>
</evidence>
<feature type="transmembrane region" description="Helical" evidence="1">
    <location>
        <begin position="12"/>
        <end position="31"/>
    </location>
</feature>
<evidence type="ECO:0000313" key="2">
    <source>
        <dbReference type="EMBL" id="BBX26324.1"/>
    </source>
</evidence>
<dbReference type="KEGG" id="malv:MALV_14490"/>
<evidence type="ECO:0000256" key="1">
    <source>
        <dbReference type="SAM" id="Phobius"/>
    </source>
</evidence>
<accession>A0A6N4URN3</accession>
<organism evidence="2 3">
    <name type="scientific">Mycolicibacterium alvei</name>
    <dbReference type="NCBI Taxonomy" id="67081"/>
    <lineage>
        <taxon>Bacteria</taxon>
        <taxon>Bacillati</taxon>
        <taxon>Actinomycetota</taxon>
        <taxon>Actinomycetes</taxon>
        <taxon>Mycobacteriales</taxon>
        <taxon>Mycobacteriaceae</taxon>
        <taxon>Mycolicibacterium</taxon>
    </lineage>
</organism>
<reference evidence="2 3" key="1">
    <citation type="journal article" date="2019" name="Emerg. Microbes Infect.">
        <title>Comprehensive subspecies identification of 175 nontuberculous mycobacteria species based on 7547 genomic profiles.</title>
        <authorList>
            <person name="Matsumoto Y."/>
            <person name="Kinjo T."/>
            <person name="Motooka D."/>
            <person name="Nabeya D."/>
            <person name="Jung N."/>
            <person name="Uechi K."/>
            <person name="Horii T."/>
            <person name="Iida T."/>
            <person name="Fujita J."/>
            <person name="Nakamura S."/>
        </authorList>
    </citation>
    <scope>NUCLEOTIDE SEQUENCE [LARGE SCALE GENOMIC DNA]</scope>
    <source>
        <strain evidence="2 3">JCM 12272</strain>
    </source>
</reference>